<evidence type="ECO:0000313" key="1">
    <source>
        <dbReference type="EMBL" id="MPN47377.1"/>
    </source>
</evidence>
<dbReference type="AlphaFoldDB" id="A0A645I7Q6"/>
<dbReference type="EMBL" id="VSSQ01108827">
    <property type="protein sequence ID" value="MPN47377.1"/>
    <property type="molecule type" value="Genomic_DNA"/>
</dbReference>
<proteinExistence type="predicted"/>
<gene>
    <name evidence="1" type="ORF">SDC9_194979</name>
</gene>
<protein>
    <submittedName>
        <fullName evidence="1">Uncharacterized protein</fullName>
    </submittedName>
</protein>
<comment type="caution">
    <text evidence="1">The sequence shown here is derived from an EMBL/GenBank/DDBJ whole genome shotgun (WGS) entry which is preliminary data.</text>
</comment>
<name>A0A645I7Q6_9ZZZZ</name>
<accession>A0A645I7Q6</accession>
<organism evidence="1">
    <name type="scientific">bioreactor metagenome</name>
    <dbReference type="NCBI Taxonomy" id="1076179"/>
    <lineage>
        <taxon>unclassified sequences</taxon>
        <taxon>metagenomes</taxon>
        <taxon>ecological metagenomes</taxon>
    </lineage>
</organism>
<reference evidence="1" key="1">
    <citation type="submission" date="2019-08" db="EMBL/GenBank/DDBJ databases">
        <authorList>
            <person name="Kucharzyk K."/>
            <person name="Murdoch R.W."/>
            <person name="Higgins S."/>
            <person name="Loffler F."/>
        </authorList>
    </citation>
    <scope>NUCLEOTIDE SEQUENCE</scope>
</reference>
<sequence>MIALLTGRLGREPAAEEKAAFATQVCTNYSNAAAATALIVGKQQRLELATRFATTKEELQAIEWSDEN</sequence>